<gene>
    <name evidence="2" type="ORF">VK792_19275</name>
</gene>
<keyword evidence="3" id="KW-1185">Reference proteome</keyword>
<proteinExistence type="predicted"/>
<dbReference type="Proteomes" id="UP001348149">
    <property type="component" value="Unassembled WGS sequence"/>
</dbReference>
<evidence type="ECO:0000256" key="1">
    <source>
        <dbReference type="SAM" id="MobiDB-lite"/>
    </source>
</evidence>
<organism evidence="2 3">
    <name type="scientific">Mesobacterium hydrothermale</name>
    <dbReference type="NCBI Taxonomy" id="3111907"/>
    <lineage>
        <taxon>Bacteria</taxon>
        <taxon>Pseudomonadati</taxon>
        <taxon>Pseudomonadota</taxon>
        <taxon>Alphaproteobacteria</taxon>
        <taxon>Rhodobacterales</taxon>
        <taxon>Roseobacteraceae</taxon>
        <taxon>Mesobacterium</taxon>
    </lineage>
</organism>
<dbReference type="EMBL" id="JAYLLH010000062">
    <property type="protein sequence ID" value="MEC3863427.1"/>
    <property type="molecule type" value="Genomic_DNA"/>
</dbReference>
<accession>A0ABU6HMT9</accession>
<protein>
    <submittedName>
        <fullName evidence="2">Uncharacterized protein</fullName>
    </submittedName>
</protein>
<feature type="non-terminal residue" evidence="2">
    <location>
        <position position="1"/>
    </location>
</feature>
<feature type="region of interest" description="Disordered" evidence="1">
    <location>
        <begin position="1"/>
        <end position="21"/>
    </location>
</feature>
<sequence>RLAGRPQRHHRRKKSRVPNVGFNPLEAGEAIPSDLARWLGGAIAYANEDPKVFLQRLGLASGRGPKARDPNAWKTWGRRVCELEDKGVDPEDALAQVLAESDDGRDEKLKRTQLQNLRNKYRQVWQDAHIGGNQD</sequence>
<feature type="compositionally biased region" description="Basic residues" evidence="1">
    <location>
        <begin position="1"/>
        <end position="16"/>
    </location>
</feature>
<comment type="caution">
    <text evidence="2">The sequence shown here is derived from an EMBL/GenBank/DDBJ whole genome shotgun (WGS) entry which is preliminary data.</text>
</comment>
<dbReference type="RefSeq" id="WP_326299526.1">
    <property type="nucleotide sequence ID" value="NZ_JAYLLH010000062.1"/>
</dbReference>
<name>A0ABU6HMT9_9RHOB</name>
<reference evidence="2 3" key="1">
    <citation type="submission" date="2024-01" db="EMBL/GenBank/DDBJ databases">
        <title>Mesobacterium rodlantinim sp. nov., isolated from shallow sea hydrothermal systems off Kueishantao Island.</title>
        <authorList>
            <person name="Su Z."/>
            <person name="Tang K."/>
        </authorList>
    </citation>
    <scope>NUCLEOTIDE SEQUENCE [LARGE SCALE GENOMIC DNA]</scope>
    <source>
        <strain evidence="2 3">TK19101</strain>
    </source>
</reference>
<evidence type="ECO:0000313" key="2">
    <source>
        <dbReference type="EMBL" id="MEC3863427.1"/>
    </source>
</evidence>
<evidence type="ECO:0000313" key="3">
    <source>
        <dbReference type="Proteomes" id="UP001348149"/>
    </source>
</evidence>